<feature type="transmembrane region" description="Helical" evidence="1">
    <location>
        <begin position="15"/>
        <end position="41"/>
    </location>
</feature>
<reference evidence="2" key="1">
    <citation type="submission" date="2018-02" db="EMBL/GenBank/DDBJ databases">
        <title>Rhizophora mucronata_Transcriptome.</title>
        <authorList>
            <person name="Meera S.P."/>
            <person name="Sreeshan A."/>
            <person name="Augustine A."/>
        </authorList>
    </citation>
    <scope>NUCLEOTIDE SEQUENCE</scope>
    <source>
        <tissue evidence="2">Leaf</tissue>
    </source>
</reference>
<sequence length="117" mass="13847">MGIYWEGFRGRNFGVMLWLLLRVCHLTWLLSVRTSFIPLFYRCGRLQRSEQPYLLMEDLNKFLSCNAVSDHRIVWIQKEGCVCKAFPFRVILMLMSVICHPIDSRNIELTYLSSIQL</sequence>
<dbReference type="AlphaFoldDB" id="A0A2P2L0B3"/>
<keyword evidence="1" id="KW-1133">Transmembrane helix</keyword>
<protein>
    <submittedName>
        <fullName evidence="2">Uncharacterized protein</fullName>
    </submittedName>
</protein>
<organism evidence="2">
    <name type="scientific">Rhizophora mucronata</name>
    <name type="common">Asiatic mangrove</name>
    <dbReference type="NCBI Taxonomy" id="61149"/>
    <lineage>
        <taxon>Eukaryota</taxon>
        <taxon>Viridiplantae</taxon>
        <taxon>Streptophyta</taxon>
        <taxon>Embryophyta</taxon>
        <taxon>Tracheophyta</taxon>
        <taxon>Spermatophyta</taxon>
        <taxon>Magnoliopsida</taxon>
        <taxon>eudicotyledons</taxon>
        <taxon>Gunneridae</taxon>
        <taxon>Pentapetalae</taxon>
        <taxon>rosids</taxon>
        <taxon>fabids</taxon>
        <taxon>Malpighiales</taxon>
        <taxon>Rhizophoraceae</taxon>
        <taxon>Rhizophora</taxon>
    </lineage>
</organism>
<dbReference type="EMBL" id="GGEC01030928">
    <property type="protein sequence ID" value="MBX11412.1"/>
    <property type="molecule type" value="Transcribed_RNA"/>
</dbReference>
<name>A0A2P2L0B3_RHIMU</name>
<keyword evidence="1" id="KW-0812">Transmembrane</keyword>
<accession>A0A2P2L0B3</accession>
<evidence type="ECO:0000313" key="2">
    <source>
        <dbReference type="EMBL" id="MBX11412.1"/>
    </source>
</evidence>
<keyword evidence="1" id="KW-0472">Membrane</keyword>
<evidence type="ECO:0000256" key="1">
    <source>
        <dbReference type="SAM" id="Phobius"/>
    </source>
</evidence>
<proteinExistence type="predicted"/>